<evidence type="ECO:0000256" key="3">
    <source>
        <dbReference type="ARBA" id="ARBA00023163"/>
    </source>
</evidence>
<keyword evidence="1" id="KW-0805">Transcription regulation</keyword>
<gene>
    <name evidence="7" type="ORF">MED297_21267</name>
</gene>
<dbReference type="InterPro" id="IPR018060">
    <property type="entry name" value="HTH_AraC"/>
</dbReference>
<dbReference type="InterPro" id="IPR018062">
    <property type="entry name" value="HTH_AraC-typ_CS"/>
</dbReference>
<sequence>MFIDGISVGIGLLFLSLLYLSPAENRPTQLVAGVIAILSWLVSGTLMMEHGGLISRLYIASIPVVFFLLLPLIYWYQQWLTAYGSQSLPDKRFIHWIPVGLAGLLSLSIGLMPDEDFNNMFFNDPEQLSTWVGINSAGFALLLVSWTILSILYLIRIVKNTKTYHLQLNTEFANHEGKRLDWLVVFTSLLVVTWLYALVVLGVSITTPVPAFSETLLSIMVLMLIWIFCLQTLNRKPVFSHIEPEPEPEPEPEREHEQAPEPASEGMSEQKYSNSSIDEARLKRIADKVERKVLEEKAYLNPDIDASTLASELSISVHYLSQVLSQEMQTTFYSYINDARIEAAKDALKSSEKTVLEIALAVGYNTRSSFYNAFKKRTGMTPSRYKASTSSISAAS</sequence>
<name>A4BA08_9GAMM</name>
<organism evidence="7 8">
    <name type="scientific">Reinekea blandensis MED297</name>
    <dbReference type="NCBI Taxonomy" id="314283"/>
    <lineage>
        <taxon>Bacteria</taxon>
        <taxon>Pseudomonadati</taxon>
        <taxon>Pseudomonadota</taxon>
        <taxon>Gammaproteobacteria</taxon>
        <taxon>Oceanospirillales</taxon>
        <taxon>Saccharospirillaceae</taxon>
        <taxon>Reinekea</taxon>
    </lineage>
</organism>
<dbReference type="GO" id="GO:0043565">
    <property type="term" value="F:sequence-specific DNA binding"/>
    <property type="evidence" value="ECO:0007669"/>
    <property type="project" value="InterPro"/>
</dbReference>
<keyword evidence="5" id="KW-0812">Transmembrane</keyword>
<dbReference type="SMART" id="SM00342">
    <property type="entry name" value="HTH_ARAC"/>
    <property type="match status" value="1"/>
</dbReference>
<dbReference type="EMBL" id="AAOE01000001">
    <property type="protein sequence ID" value="EAR11459.1"/>
    <property type="molecule type" value="Genomic_DNA"/>
</dbReference>
<feature type="transmembrane region" description="Helical" evidence="5">
    <location>
        <begin position="182"/>
        <end position="205"/>
    </location>
</feature>
<proteinExistence type="predicted"/>
<evidence type="ECO:0000259" key="6">
    <source>
        <dbReference type="PROSITE" id="PS01124"/>
    </source>
</evidence>
<evidence type="ECO:0000256" key="1">
    <source>
        <dbReference type="ARBA" id="ARBA00023015"/>
    </source>
</evidence>
<dbReference type="PROSITE" id="PS00041">
    <property type="entry name" value="HTH_ARAC_FAMILY_1"/>
    <property type="match status" value="1"/>
</dbReference>
<evidence type="ECO:0000256" key="4">
    <source>
        <dbReference type="SAM" id="MobiDB-lite"/>
    </source>
</evidence>
<evidence type="ECO:0000313" key="8">
    <source>
        <dbReference type="Proteomes" id="UP000005953"/>
    </source>
</evidence>
<protein>
    <submittedName>
        <fullName evidence="7">Transcriptional regulator, AraC family protein</fullName>
    </submittedName>
</protein>
<keyword evidence="3" id="KW-0804">Transcription</keyword>
<feature type="region of interest" description="Disordered" evidence="4">
    <location>
        <begin position="241"/>
        <end position="276"/>
    </location>
</feature>
<feature type="transmembrane region" description="Helical" evidence="5">
    <location>
        <begin position="30"/>
        <end position="48"/>
    </location>
</feature>
<dbReference type="HOGENOM" id="CLU_041408_4_1_6"/>
<accession>A4BA08</accession>
<evidence type="ECO:0000313" key="7">
    <source>
        <dbReference type="EMBL" id="EAR11459.1"/>
    </source>
</evidence>
<dbReference type="InterPro" id="IPR020449">
    <property type="entry name" value="Tscrpt_reg_AraC-type_HTH"/>
</dbReference>
<keyword evidence="5" id="KW-1133">Transmembrane helix</keyword>
<dbReference type="AlphaFoldDB" id="A4BA08"/>
<comment type="caution">
    <text evidence="7">The sequence shown here is derived from an EMBL/GenBank/DDBJ whole genome shotgun (WGS) entry which is preliminary data.</text>
</comment>
<dbReference type="Pfam" id="PF12833">
    <property type="entry name" value="HTH_18"/>
    <property type="match status" value="1"/>
</dbReference>
<keyword evidence="8" id="KW-1185">Reference proteome</keyword>
<feature type="transmembrane region" description="Helical" evidence="5">
    <location>
        <begin position="132"/>
        <end position="155"/>
    </location>
</feature>
<dbReference type="STRING" id="314283.MED297_21267"/>
<reference evidence="7 8" key="1">
    <citation type="submission" date="2006-02" db="EMBL/GenBank/DDBJ databases">
        <authorList>
            <person name="Pinhassi J."/>
            <person name="Pedros-Alio C."/>
            <person name="Ferriera S."/>
            <person name="Johnson J."/>
            <person name="Kravitz S."/>
            <person name="Halpern A."/>
            <person name="Remington K."/>
            <person name="Beeson K."/>
            <person name="Tran B."/>
            <person name="Rogers Y.-H."/>
            <person name="Friedman R."/>
            <person name="Venter J.C."/>
        </authorList>
    </citation>
    <scope>NUCLEOTIDE SEQUENCE [LARGE SCALE GENOMIC DNA]</scope>
    <source>
        <strain evidence="7 8">MED297</strain>
    </source>
</reference>
<evidence type="ECO:0000256" key="2">
    <source>
        <dbReference type="ARBA" id="ARBA00023125"/>
    </source>
</evidence>
<feature type="transmembrane region" description="Helical" evidence="5">
    <location>
        <begin position="6"/>
        <end position="23"/>
    </location>
</feature>
<dbReference type="PANTHER" id="PTHR43280:SF29">
    <property type="entry name" value="ARAC-FAMILY TRANSCRIPTIONAL REGULATOR"/>
    <property type="match status" value="1"/>
</dbReference>
<feature type="transmembrane region" description="Helical" evidence="5">
    <location>
        <begin position="93"/>
        <end position="112"/>
    </location>
</feature>
<dbReference type="OrthoDB" id="345413at2"/>
<dbReference type="SUPFAM" id="SSF46689">
    <property type="entry name" value="Homeodomain-like"/>
    <property type="match status" value="1"/>
</dbReference>
<dbReference type="PROSITE" id="PS01124">
    <property type="entry name" value="HTH_ARAC_FAMILY_2"/>
    <property type="match status" value="1"/>
</dbReference>
<dbReference type="PANTHER" id="PTHR43280">
    <property type="entry name" value="ARAC-FAMILY TRANSCRIPTIONAL REGULATOR"/>
    <property type="match status" value="1"/>
</dbReference>
<feature type="transmembrane region" description="Helical" evidence="5">
    <location>
        <begin position="54"/>
        <end position="73"/>
    </location>
</feature>
<feature type="transmembrane region" description="Helical" evidence="5">
    <location>
        <begin position="211"/>
        <end position="230"/>
    </location>
</feature>
<feature type="domain" description="HTH araC/xylS-type" evidence="6">
    <location>
        <begin position="283"/>
        <end position="388"/>
    </location>
</feature>
<dbReference type="RefSeq" id="WP_008045130.1">
    <property type="nucleotide sequence ID" value="NZ_CH724151.1"/>
</dbReference>
<evidence type="ECO:0000256" key="5">
    <source>
        <dbReference type="SAM" id="Phobius"/>
    </source>
</evidence>
<keyword evidence="2" id="KW-0238">DNA-binding</keyword>
<dbReference type="PRINTS" id="PR00032">
    <property type="entry name" value="HTHARAC"/>
</dbReference>
<dbReference type="GO" id="GO:0003700">
    <property type="term" value="F:DNA-binding transcription factor activity"/>
    <property type="evidence" value="ECO:0007669"/>
    <property type="project" value="InterPro"/>
</dbReference>
<dbReference type="Gene3D" id="1.10.10.60">
    <property type="entry name" value="Homeodomain-like"/>
    <property type="match status" value="2"/>
</dbReference>
<dbReference type="Proteomes" id="UP000005953">
    <property type="component" value="Unassembled WGS sequence"/>
</dbReference>
<keyword evidence="5" id="KW-0472">Membrane</keyword>
<dbReference type="InterPro" id="IPR009057">
    <property type="entry name" value="Homeodomain-like_sf"/>
</dbReference>